<dbReference type="UniPathway" id="UPA00666"/>
<comment type="catalytic activity">
    <reaction evidence="9">
        <text>N-terminal S-1,2-diacyl-sn-glyceryl-L-cysteinyl-[lipoprotein] + a glycerophospholipid = N-acyl-S-1,2-diacyl-sn-glyceryl-L-cysteinyl-[lipoprotein] + a 2-acyl-sn-glycero-3-phospholipid + H(+)</text>
        <dbReference type="Rhea" id="RHEA:48228"/>
        <dbReference type="Rhea" id="RHEA-COMP:14681"/>
        <dbReference type="Rhea" id="RHEA-COMP:14684"/>
        <dbReference type="ChEBI" id="CHEBI:15378"/>
        <dbReference type="ChEBI" id="CHEBI:136912"/>
        <dbReference type="ChEBI" id="CHEBI:140656"/>
        <dbReference type="ChEBI" id="CHEBI:140657"/>
        <dbReference type="ChEBI" id="CHEBI:140660"/>
        <dbReference type="EC" id="2.3.1.269"/>
    </reaction>
</comment>
<dbReference type="HAMAP" id="MF_01148">
    <property type="entry name" value="Lnt"/>
    <property type="match status" value="1"/>
</dbReference>
<evidence type="ECO:0000256" key="2">
    <source>
        <dbReference type="ARBA" id="ARBA00010065"/>
    </source>
</evidence>
<evidence type="ECO:0000256" key="9">
    <source>
        <dbReference type="HAMAP-Rule" id="MF_01148"/>
    </source>
</evidence>
<protein>
    <recommendedName>
        <fullName evidence="9">Apolipoprotein N-acyltransferase</fullName>
        <shortName evidence="9">ALP N-acyltransferase</shortName>
        <ecNumber evidence="9">2.3.1.269</ecNumber>
    </recommendedName>
</protein>
<dbReference type="PROSITE" id="PS50263">
    <property type="entry name" value="CN_HYDROLASE"/>
    <property type="match status" value="1"/>
</dbReference>
<comment type="subcellular location">
    <subcellularLocation>
        <location evidence="1 9">Cell membrane</location>
        <topology evidence="1 9">Multi-pass membrane protein</topology>
    </subcellularLocation>
</comment>
<evidence type="ECO:0000256" key="4">
    <source>
        <dbReference type="ARBA" id="ARBA00022679"/>
    </source>
</evidence>
<reference evidence="11" key="2">
    <citation type="submission" date="2020-08" db="EMBL/GenBank/DDBJ databases">
        <authorList>
            <person name="Lai Q."/>
        </authorList>
    </citation>
    <scope>NUCLEOTIDE SEQUENCE</scope>
    <source>
        <strain evidence="11">S27-2</strain>
    </source>
</reference>
<dbReference type="GO" id="GO:0016410">
    <property type="term" value="F:N-acyltransferase activity"/>
    <property type="evidence" value="ECO:0007669"/>
    <property type="project" value="UniProtKB-UniRule"/>
</dbReference>
<sequence>MHKLLSILLGAGLTLSYAPYSQWYLSLVFVSLFFVLLNSSTQSKTQLGWFFGLGWFGAGISWVHVSIDQYGGIPLIGSLALMLLLSAYLALYPALFTYLLNRYVKKAYWPLAAPGVWLICEWLRAHVFTGFPWLSLGYSQIDGPLAGWLPVLGEFGVSALLILIGSFIGQSIIQKRYKNSLIVLVVSLLAGWTLNQYNWVSETLKPARVSLVQGNIAQSLRWVPENDLPTMQKYQHMSEHLWAQSDIIIWPEAAIPKLEPLSQEYLKQLNQTAADSNTALITGILNYNFESRQAYNGMIVLGKRNADDTEGHYQYNHDNRYAKHHLLPIGEFIPFESWLRGIAPLFDLPMSSFSRGDYIQPNLEANGYFLDSALCYEIVFADQVRANLQDNTDFIITLSNDAWFADSHGPAQHMEIARVRAKEFALPLIRSTNNGITALVDHKGEFIIQAPQYQEASITATLEHVKSMTPYRLLGNSLPFTLCLILLLLVYYQQKKRAE</sequence>
<keyword evidence="3 9" id="KW-1003">Cell membrane</keyword>
<name>A0A8J6LZW4_9ALTE</name>
<dbReference type="SUPFAM" id="SSF56317">
    <property type="entry name" value="Carbon-nitrogen hydrolase"/>
    <property type="match status" value="1"/>
</dbReference>
<dbReference type="Gene3D" id="3.60.110.10">
    <property type="entry name" value="Carbon-nitrogen hydrolase"/>
    <property type="match status" value="1"/>
</dbReference>
<dbReference type="InterPro" id="IPR003010">
    <property type="entry name" value="C-N_Hydrolase"/>
</dbReference>
<dbReference type="NCBIfam" id="TIGR00546">
    <property type="entry name" value="lnt"/>
    <property type="match status" value="1"/>
</dbReference>
<dbReference type="EC" id="2.3.1.269" evidence="9"/>
<proteinExistence type="inferred from homology"/>
<dbReference type="RefSeq" id="WP_186504854.1">
    <property type="nucleotide sequence ID" value="NZ_JACNEP010000001.1"/>
</dbReference>
<dbReference type="EMBL" id="JACNEP010000001">
    <property type="protein sequence ID" value="MBC3764377.1"/>
    <property type="molecule type" value="Genomic_DNA"/>
</dbReference>
<comment type="caution">
    <text evidence="11">The sequence shown here is derived from an EMBL/GenBank/DDBJ whole genome shotgun (WGS) entry which is preliminary data.</text>
</comment>
<evidence type="ECO:0000256" key="1">
    <source>
        <dbReference type="ARBA" id="ARBA00004651"/>
    </source>
</evidence>
<dbReference type="PANTHER" id="PTHR38686">
    <property type="entry name" value="APOLIPOPROTEIN N-ACYLTRANSFERASE"/>
    <property type="match status" value="1"/>
</dbReference>
<dbReference type="InterPro" id="IPR045378">
    <property type="entry name" value="LNT_N"/>
</dbReference>
<evidence type="ECO:0000256" key="3">
    <source>
        <dbReference type="ARBA" id="ARBA00022475"/>
    </source>
</evidence>
<dbReference type="Proteomes" id="UP000601768">
    <property type="component" value="Unassembled WGS sequence"/>
</dbReference>
<feature type="transmembrane region" description="Helical" evidence="9">
    <location>
        <begin position="20"/>
        <end position="37"/>
    </location>
</feature>
<dbReference type="GO" id="GO:0042158">
    <property type="term" value="P:lipoprotein biosynthetic process"/>
    <property type="evidence" value="ECO:0007669"/>
    <property type="project" value="UniProtKB-UniRule"/>
</dbReference>
<feature type="transmembrane region" description="Helical" evidence="9">
    <location>
        <begin position="181"/>
        <end position="200"/>
    </location>
</feature>
<keyword evidence="6 9" id="KW-1133">Transmembrane helix</keyword>
<keyword evidence="5 9" id="KW-0812">Transmembrane</keyword>
<feature type="transmembrane region" description="Helical" evidence="9">
    <location>
        <begin position="49"/>
        <end position="67"/>
    </location>
</feature>
<dbReference type="Pfam" id="PF00795">
    <property type="entry name" value="CN_hydrolase"/>
    <property type="match status" value="1"/>
</dbReference>
<accession>A0A8J6LZW4</accession>
<evidence type="ECO:0000256" key="6">
    <source>
        <dbReference type="ARBA" id="ARBA00022989"/>
    </source>
</evidence>
<dbReference type="AlphaFoldDB" id="A0A8J6LZW4"/>
<gene>
    <name evidence="9 11" type="primary">lnt</name>
    <name evidence="11" type="ORF">H8B19_00685</name>
</gene>
<keyword evidence="7 9" id="KW-0472">Membrane</keyword>
<dbReference type="Pfam" id="PF20154">
    <property type="entry name" value="LNT_N"/>
    <property type="match status" value="1"/>
</dbReference>
<evidence type="ECO:0000259" key="10">
    <source>
        <dbReference type="PROSITE" id="PS50263"/>
    </source>
</evidence>
<feature type="transmembrane region" description="Helical" evidence="9">
    <location>
        <begin position="473"/>
        <end position="492"/>
    </location>
</feature>
<evidence type="ECO:0000256" key="5">
    <source>
        <dbReference type="ARBA" id="ARBA00022692"/>
    </source>
</evidence>
<feature type="transmembrane region" description="Helical" evidence="9">
    <location>
        <begin position="145"/>
        <end position="169"/>
    </location>
</feature>
<dbReference type="GO" id="GO:0005886">
    <property type="term" value="C:plasma membrane"/>
    <property type="evidence" value="ECO:0007669"/>
    <property type="project" value="UniProtKB-SubCell"/>
</dbReference>
<dbReference type="InterPro" id="IPR036526">
    <property type="entry name" value="C-N_Hydrolase_sf"/>
</dbReference>
<comment type="function">
    <text evidence="9">Catalyzes the phospholipid dependent N-acylation of the N-terminal cysteine of apolipoprotein, the last step in lipoprotein maturation.</text>
</comment>
<evidence type="ECO:0000313" key="12">
    <source>
        <dbReference type="Proteomes" id="UP000601768"/>
    </source>
</evidence>
<keyword evidence="8 9" id="KW-0012">Acyltransferase</keyword>
<evidence type="ECO:0000313" key="11">
    <source>
        <dbReference type="EMBL" id="MBC3764377.1"/>
    </source>
</evidence>
<comment type="similarity">
    <text evidence="2 9">Belongs to the CN hydrolase family. Apolipoprotein N-acyltransferase subfamily.</text>
</comment>
<keyword evidence="12" id="KW-1185">Reference proteome</keyword>
<evidence type="ECO:0000256" key="7">
    <source>
        <dbReference type="ARBA" id="ARBA00023136"/>
    </source>
</evidence>
<feature type="domain" description="CN hydrolase" evidence="10">
    <location>
        <begin position="212"/>
        <end position="464"/>
    </location>
</feature>
<feature type="transmembrane region" description="Helical" evidence="9">
    <location>
        <begin position="73"/>
        <end position="95"/>
    </location>
</feature>
<organism evidence="11 12">
    <name type="scientific">Neptunicella marina</name>
    <dbReference type="NCBI Taxonomy" id="2125989"/>
    <lineage>
        <taxon>Bacteria</taxon>
        <taxon>Pseudomonadati</taxon>
        <taxon>Pseudomonadota</taxon>
        <taxon>Gammaproteobacteria</taxon>
        <taxon>Alteromonadales</taxon>
        <taxon>Alteromonadaceae</taxon>
        <taxon>Neptunicella</taxon>
    </lineage>
</organism>
<feature type="transmembrane region" description="Helical" evidence="9">
    <location>
        <begin position="107"/>
        <end position="125"/>
    </location>
</feature>
<evidence type="ECO:0000256" key="8">
    <source>
        <dbReference type="ARBA" id="ARBA00023315"/>
    </source>
</evidence>
<dbReference type="CDD" id="cd07571">
    <property type="entry name" value="ALP_N-acyl_transferase"/>
    <property type="match status" value="1"/>
</dbReference>
<reference evidence="11" key="1">
    <citation type="journal article" date="2018" name="Int. J. Syst. Evol. Microbiol.">
        <title>Neptunicella marina gen. nov., sp. nov., isolated from surface seawater.</title>
        <authorList>
            <person name="Liu X."/>
            <person name="Lai Q."/>
            <person name="Du Y."/>
            <person name="Zhang X."/>
            <person name="Liu Z."/>
            <person name="Sun F."/>
            <person name="Shao Z."/>
        </authorList>
    </citation>
    <scope>NUCLEOTIDE SEQUENCE</scope>
    <source>
        <strain evidence="11">S27-2</strain>
    </source>
</reference>
<comment type="pathway">
    <text evidence="9">Protein modification; lipoprotein biosynthesis (N-acyl transfer).</text>
</comment>
<keyword evidence="4 9" id="KW-0808">Transferase</keyword>
<dbReference type="PANTHER" id="PTHR38686:SF1">
    <property type="entry name" value="APOLIPOPROTEIN N-ACYLTRANSFERASE"/>
    <property type="match status" value="1"/>
</dbReference>
<dbReference type="InterPro" id="IPR004563">
    <property type="entry name" value="Apolipo_AcylTrfase"/>
</dbReference>